<evidence type="ECO:0000313" key="3">
    <source>
        <dbReference type="EMBL" id="NEK96478.1"/>
    </source>
</evidence>
<feature type="region of interest" description="Disordered" evidence="1">
    <location>
        <begin position="488"/>
        <end position="528"/>
    </location>
</feature>
<dbReference type="Pfam" id="PF03432">
    <property type="entry name" value="Relaxase"/>
    <property type="match status" value="1"/>
</dbReference>
<feature type="region of interest" description="Disordered" evidence="1">
    <location>
        <begin position="174"/>
        <end position="200"/>
    </location>
</feature>
<name>A0A6P0F5G8_9ACTN</name>
<organism evidence="3 5">
    <name type="scientific">Modestobacter muralis</name>
    <dbReference type="NCBI Taxonomy" id="1608614"/>
    <lineage>
        <taxon>Bacteria</taxon>
        <taxon>Bacillati</taxon>
        <taxon>Actinomycetota</taxon>
        <taxon>Actinomycetes</taxon>
        <taxon>Geodermatophilales</taxon>
        <taxon>Geodermatophilaceae</taxon>
        <taxon>Modestobacter</taxon>
    </lineage>
</organism>
<dbReference type="EMBL" id="JAAGWB010000069">
    <property type="protein sequence ID" value="NEN53378.1"/>
    <property type="molecule type" value="Genomic_DNA"/>
</dbReference>
<comment type="caution">
    <text evidence="3">The sequence shown here is derived from an EMBL/GenBank/DDBJ whole genome shotgun (WGS) entry which is preliminary data.</text>
</comment>
<gene>
    <name evidence="4" type="ORF">G3R41_20950</name>
    <name evidence="3" type="ORF">GCU67_20235</name>
</gene>
<evidence type="ECO:0000313" key="6">
    <source>
        <dbReference type="Proteomes" id="UP000471152"/>
    </source>
</evidence>
<evidence type="ECO:0000313" key="4">
    <source>
        <dbReference type="EMBL" id="NEN53378.1"/>
    </source>
</evidence>
<dbReference type="InterPro" id="IPR005094">
    <property type="entry name" value="Endonuclease_MobA/VirD2"/>
</dbReference>
<evidence type="ECO:0000259" key="2">
    <source>
        <dbReference type="Pfam" id="PF03432"/>
    </source>
</evidence>
<keyword evidence="5" id="KW-1185">Reference proteome</keyword>
<sequence>MMPNITRGRRLGGLMQYLVGPGRSDEHTEPHLVAGDPAIMAWHDTAELDGAAAREIASALDRPRQLFGTEIPDGHVWHCSLSLRASEGVQSDEKWAELSSEFVEGMGFTGGGKADVRWVAVRHGLSTNGNDHVHIVVNLVREDGTKANPYRDRVRAQRLAGELERKHGLEVLEERGAGRGERSPTRAEVERAAREGRPEPHRKTLGRIVRAAATASENEAEFVRRMRRSGVLVDGRIAAGTSDVITGYSVALRPVAGERPLYVGGRLLAKDLSLDRLRQGWPDSPEHASAAAAEWIAAKRGRRPVAPGREVEEVTDQQWHELIAQQSQMSKYLSSVPVDDWATWSRVASETSGAFAAWSRQVEATPGPLAEVADSLARSAQVRGPQTARPKVGTPSMRGAAMLLSSVAHGGQGTVAQAVLFSQLRATVKAMRQAHEAVGDARRAAEIERVMGERLAGVRAGLPKLQPKTAAVADPAAAEAKRVASIGRRPFTGADLADRPGSVLPARLTPSRQEQDAERAGRGSDLER</sequence>
<dbReference type="Proteomes" id="UP000471152">
    <property type="component" value="Unassembled WGS sequence"/>
</dbReference>
<feature type="compositionally biased region" description="Basic and acidic residues" evidence="1">
    <location>
        <begin position="513"/>
        <end position="528"/>
    </location>
</feature>
<reference evidence="3 5" key="1">
    <citation type="submission" date="2020-01" db="EMBL/GenBank/DDBJ databases">
        <title>the WGS Modestobacter muralis CPCC 204518.</title>
        <authorList>
            <person name="Jiang Z."/>
        </authorList>
    </citation>
    <scope>NUCLEOTIDE SEQUENCE [LARGE SCALE GENOMIC DNA]</scope>
    <source>
        <strain evidence="3 5">DSM 100205</strain>
    </source>
</reference>
<reference evidence="4 6" key="2">
    <citation type="submission" date="2020-02" db="EMBL/GenBank/DDBJ databases">
        <title>The WGS of Modestobacter muralis DSM 100205.</title>
        <authorList>
            <person name="Jiang Z."/>
        </authorList>
    </citation>
    <scope>NUCLEOTIDE SEQUENCE [LARGE SCALE GENOMIC DNA]</scope>
    <source>
        <strain evidence="4 6">DSM 100205</strain>
    </source>
</reference>
<evidence type="ECO:0000256" key="1">
    <source>
        <dbReference type="SAM" id="MobiDB-lite"/>
    </source>
</evidence>
<evidence type="ECO:0000313" key="5">
    <source>
        <dbReference type="Proteomes" id="UP000468828"/>
    </source>
</evidence>
<dbReference type="EMBL" id="JAAGWH010000066">
    <property type="protein sequence ID" value="NEK96478.1"/>
    <property type="molecule type" value="Genomic_DNA"/>
</dbReference>
<proteinExistence type="predicted"/>
<dbReference type="Proteomes" id="UP000468828">
    <property type="component" value="Unassembled WGS sequence"/>
</dbReference>
<feature type="domain" description="MobA/VirD2-like nuclease" evidence="2">
    <location>
        <begin position="62"/>
        <end position="169"/>
    </location>
</feature>
<accession>A0A6P0F5G8</accession>
<protein>
    <submittedName>
        <fullName evidence="3">Relaxase/mobilization nuclease domain-containing protein</fullName>
    </submittedName>
</protein>
<dbReference type="AlphaFoldDB" id="A0A6P0F5G8"/>